<reference evidence="1" key="1">
    <citation type="journal article" date="2021" name="Proc. Natl. Acad. Sci. U.S.A.">
        <title>A Catalog of Tens of Thousands of Viruses from Human Metagenomes Reveals Hidden Associations with Chronic Diseases.</title>
        <authorList>
            <person name="Tisza M.J."/>
            <person name="Buck C.B."/>
        </authorList>
    </citation>
    <scope>NUCLEOTIDE SEQUENCE</scope>
    <source>
        <strain evidence="1">Ctpjm1</strain>
    </source>
</reference>
<accession>A0A8S5NMI9</accession>
<evidence type="ECO:0000313" key="1">
    <source>
        <dbReference type="EMBL" id="DAD96021.1"/>
    </source>
</evidence>
<dbReference type="Pfam" id="PF06252">
    <property type="entry name" value="GemA"/>
    <property type="match status" value="1"/>
</dbReference>
<organism evidence="1">
    <name type="scientific">Myoviridae sp. ctpjm1</name>
    <dbReference type="NCBI Taxonomy" id="2826699"/>
    <lineage>
        <taxon>Viruses</taxon>
        <taxon>Duplodnaviria</taxon>
        <taxon>Heunggongvirae</taxon>
        <taxon>Uroviricota</taxon>
        <taxon>Caudoviricetes</taxon>
    </lineage>
</organism>
<dbReference type="InterPro" id="IPR009363">
    <property type="entry name" value="Phage_Mu_Gp16"/>
</dbReference>
<evidence type="ECO:0008006" key="2">
    <source>
        <dbReference type="Google" id="ProtNLM"/>
    </source>
</evidence>
<name>A0A8S5NMI9_9CAUD</name>
<dbReference type="EMBL" id="BK015208">
    <property type="protein sequence ID" value="DAD96021.1"/>
    <property type="molecule type" value="Genomic_DNA"/>
</dbReference>
<sequence>METTAQKKARLVRLLHVAKGQLQMDDAAYRTLLANASRGKTSSKAMNLTELETALRMMKAQGFVVTLKPSESGKKDLPVRDYGAQVAMIRGLWLELHQMGAVRSPSEISLARFVKRMTGTDHHGWLDADNASKVIEHLKQWKQREEAKHGG</sequence>
<proteinExistence type="predicted"/>
<protein>
    <recommendedName>
        <fullName evidence="2">Regulatory protein GemA</fullName>
    </recommendedName>
</protein>